<evidence type="ECO:0000313" key="4">
    <source>
        <dbReference type="Proteomes" id="UP001324115"/>
    </source>
</evidence>
<feature type="signal peptide" evidence="2">
    <location>
        <begin position="1"/>
        <end position="22"/>
    </location>
</feature>
<dbReference type="AlphaFoldDB" id="A0AAN7EQQ9"/>
<gene>
    <name evidence="3" type="ORF">RGQ29_027640</name>
</gene>
<proteinExistence type="predicted"/>
<evidence type="ECO:0000256" key="2">
    <source>
        <dbReference type="SAM" id="SignalP"/>
    </source>
</evidence>
<evidence type="ECO:0000256" key="1">
    <source>
        <dbReference type="SAM" id="MobiDB-lite"/>
    </source>
</evidence>
<evidence type="ECO:0000313" key="3">
    <source>
        <dbReference type="EMBL" id="KAK4577210.1"/>
    </source>
</evidence>
<protein>
    <submittedName>
        <fullName evidence="3">Uncharacterized protein</fullName>
    </submittedName>
</protein>
<name>A0AAN7EQQ9_QUERU</name>
<keyword evidence="4" id="KW-1185">Reference proteome</keyword>
<feature type="compositionally biased region" description="Polar residues" evidence="1">
    <location>
        <begin position="26"/>
        <end position="40"/>
    </location>
</feature>
<feature type="chain" id="PRO_5042896301" evidence="2">
    <location>
        <begin position="23"/>
        <end position="80"/>
    </location>
</feature>
<dbReference type="EMBL" id="JAXUIC010000008">
    <property type="protein sequence ID" value="KAK4577210.1"/>
    <property type="molecule type" value="Genomic_DNA"/>
</dbReference>
<feature type="region of interest" description="Disordered" evidence="1">
    <location>
        <begin position="26"/>
        <end position="67"/>
    </location>
</feature>
<accession>A0AAN7EQQ9</accession>
<dbReference type="Proteomes" id="UP001324115">
    <property type="component" value="Unassembled WGS sequence"/>
</dbReference>
<organism evidence="3 4">
    <name type="scientific">Quercus rubra</name>
    <name type="common">Northern red oak</name>
    <name type="synonym">Quercus borealis</name>
    <dbReference type="NCBI Taxonomy" id="3512"/>
    <lineage>
        <taxon>Eukaryota</taxon>
        <taxon>Viridiplantae</taxon>
        <taxon>Streptophyta</taxon>
        <taxon>Embryophyta</taxon>
        <taxon>Tracheophyta</taxon>
        <taxon>Spermatophyta</taxon>
        <taxon>Magnoliopsida</taxon>
        <taxon>eudicotyledons</taxon>
        <taxon>Gunneridae</taxon>
        <taxon>Pentapetalae</taxon>
        <taxon>rosids</taxon>
        <taxon>fabids</taxon>
        <taxon>Fagales</taxon>
        <taxon>Fagaceae</taxon>
        <taxon>Quercus</taxon>
    </lineage>
</organism>
<sequence length="80" mass="9034">MNRFHLSLLVALLLLFTPRFYAARSSFPSPSTARQQTFRPKTNAPFASQAGEFESEKRKVPTGSNPLHNKRLLLSFGKIN</sequence>
<reference evidence="3 4" key="1">
    <citation type="journal article" date="2023" name="G3 (Bethesda)">
        <title>A haplotype-resolved chromosome-scale genome for Quercus rubra L. provides insights into the genetics of adaptive traits for red oak species.</title>
        <authorList>
            <person name="Kapoor B."/>
            <person name="Jenkins J."/>
            <person name="Schmutz J."/>
            <person name="Zhebentyayeva T."/>
            <person name="Kuelheim C."/>
            <person name="Coggeshall M."/>
            <person name="Heim C."/>
            <person name="Lasky J.R."/>
            <person name="Leites L."/>
            <person name="Islam-Faridi N."/>
            <person name="Romero-Severson J."/>
            <person name="DeLeo V.L."/>
            <person name="Lucas S.M."/>
            <person name="Lazic D."/>
            <person name="Gailing O."/>
            <person name="Carlson J."/>
            <person name="Staton M."/>
        </authorList>
    </citation>
    <scope>NUCLEOTIDE SEQUENCE [LARGE SCALE GENOMIC DNA]</scope>
    <source>
        <strain evidence="3">Pseudo-F2</strain>
    </source>
</reference>
<keyword evidence="2" id="KW-0732">Signal</keyword>
<comment type="caution">
    <text evidence="3">The sequence shown here is derived from an EMBL/GenBank/DDBJ whole genome shotgun (WGS) entry which is preliminary data.</text>
</comment>